<dbReference type="EC" id="1.14.13.-" evidence="9"/>
<dbReference type="GO" id="GO:0016491">
    <property type="term" value="F:oxidoreductase activity"/>
    <property type="evidence" value="ECO:0007669"/>
    <property type="project" value="UniProtKB-KW"/>
</dbReference>
<keyword evidence="6 9" id="KW-0560">Oxidoreductase</keyword>
<evidence type="ECO:0000256" key="6">
    <source>
        <dbReference type="ARBA" id="ARBA00023002"/>
    </source>
</evidence>
<comment type="pathway">
    <text evidence="2">Cofactor biosynthesis; ubiquinone biosynthesis.</text>
</comment>
<dbReference type="PANTHER" id="PTHR43876">
    <property type="entry name" value="UBIQUINONE BIOSYNTHESIS MONOOXYGENASE COQ6, MITOCHONDRIAL"/>
    <property type="match status" value="1"/>
</dbReference>
<sequence length="419" mass="45440">MNNTTQTQHNQYDVIIAGGGLSGSLSALGLASLTKADGSALTIAIIEANDIQQTAKLTFDSRVLALSHGSAEYLKSLNVWQDIAPHAAPIKNIHISDRGYYGKARLAASDHHVSALGYVVEMSILGQAFLSKLSKLQSVGKSTPQADQNITWFCPDHITDISWHDDSVKVSLNSSQQLSAKLLLACDGGQSTCRQFANITSSTKPYDQCALIANVSMAKPHHHIAFERFTESGPIAMLPLTDNGKDSHKCSLVWTLTPEQATNMMALDDTLFKQALELAFGSWLGQVKTLGERAIYPLSLVQANEQVYHRMALIGNASHTIHPIAGQGFNLGLRDVQQLSDIIATNLANGADTADFSALMRYANDRKTDHQQVIALTDSLVTLFSNDLPPLVAGRNIGLKVLNYCTPLKNRLVNKTMGY</sequence>
<keyword evidence="4" id="KW-0285">Flavoprotein</keyword>
<dbReference type="InterPro" id="IPR051205">
    <property type="entry name" value="UbiH/COQ6_monooxygenase"/>
</dbReference>
<accession>A0ABU2ZXT6</accession>
<dbReference type="Proteomes" id="UP001266357">
    <property type="component" value="Unassembled WGS sequence"/>
</dbReference>
<dbReference type="InterPro" id="IPR002938">
    <property type="entry name" value="FAD-bd"/>
</dbReference>
<dbReference type="PROSITE" id="PS01304">
    <property type="entry name" value="UBIH"/>
    <property type="match status" value="1"/>
</dbReference>
<keyword evidence="7" id="KW-0503">Monooxygenase</keyword>
<reference evidence="9 10" key="1">
    <citation type="submission" date="2023-09" db="EMBL/GenBank/DDBJ databases">
        <authorList>
            <person name="Rey-Velasco X."/>
        </authorList>
    </citation>
    <scope>NUCLEOTIDE SEQUENCE [LARGE SCALE GENOMIC DNA]</scope>
    <source>
        <strain evidence="9 10">W431</strain>
    </source>
</reference>
<evidence type="ECO:0000313" key="9">
    <source>
        <dbReference type="EMBL" id="MDT0602360.1"/>
    </source>
</evidence>
<evidence type="ECO:0000256" key="3">
    <source>
        <dbReference type="ARBA" id="ARBA00005349"/>
    </source>
</evidence>
<comment type="cofactor">
    <cofactor evidence="1">
        <name>FAD</name>
        <dbReference type="ChEBI" id="CHEBI:57692"/>
    </cofactor>
</comment>
<keyword evidence="5" id="KW-0274">FAD</keyword>
<evidence type="ECO:0000256" key="2">
    <source>
        <dbReference type="ARBA" id="ARBA00004749"/>
    </source>
</evidence>
<evidence type="ECO:0000259" key="8">
    <source>
        <dbReference type="Pfam" id="PF01494"/>
    </source>
</evidence>
<dbReference type="InterPro" id="IPR036188">
    <property type="entry name" value="FAD/NAD-bd_sf"/>
</dbReference>
<evidence type="ECO:0000256" key="7">
    <source>
        <dbReference type="ARBA" id="ARBA00023033"/>
    </source>
</evidence>
<evidence type="ECO:0000256" key="5">
    <source>
        <dbReference type="ARBA" id="ARBA00022827"/>
    </source>
</evidence>
<evidence type="ECO:0000256" key="4">
    <source>
        <dbReference type="ARBA" id="ARBA00022630"/>
    </source>
</evidence>
<organism evidence="9 10">
    <name type="scientific">Thalassotalea castellviae</name>
    <dbReference type="NCBI Taxonomy" id="3075612"/>
    <lineage>
        <taxon>Bacteria</taxon>
        <taxon>Pseudomonadati</taxon>
        <taxon>Pseudomonadota</taxon>
        <taxon>Gammaproteobacteria</taxon>
        <taxon>Alteromonadales</taxon>
        <taxon>Colwelliaceae</taxon>
        <taxon>Thalassotalea</taxon>
    </lineage>
</organism>
<dbReference type="NCBIfam" id="TIGR01988">
    <property type="entry name" value="Ubi-OHases"/>
    <property type="match status" value="1"/>
</dbReference>
<dbReference type="Pfam" id="PF01494">
    <property type="entry name" value="FAD_binding_3"/>
    <property type="match status" value="1"/>
</dbReference>
<dbReference type="InterPro" id="IPR018168">
    <property type="entry name" value="Ubi_Hdrlase_CS"/>
</dbReference>
<dbReference type="InterPro" id="IPR011295">
    <property type="entry name" value="UbiH"/>
</dbReference>
<evidence type="ECO:0000313" key="10">
    <source>
        <dbReference type="Proteomes" id="UP001266357"/>
    </source>
</evidence>
<keyword evidence="10" id="KW-1185">Reference proteome</keyword>
<dbReference type="InterPro" id="IPR010971">
    <property type="entry name" value="UbiH/COQ6"/>
</dbReference>
<gene>
    <name evidence="9" type="primary">ubiH</name>
    <name evidence="9" type="synonym">visB</name>
    <name evidence="9" type="ORF">RM573_02015</name>
</gene>
<dbReference type="SUPFAM" id="SSF51905">
    <property type="entry name" value="FAD/NAD(P)-binding domain"/>
    <property type="match status" value="1"/>
</dbReference>
<comment type="similarity">
    <text evidence="3">Belongs to the UbiH/COQ6 family.</text>
</comment>
<proteinExistence type="inferred from homology"/>
<dbReference type="NCBIfam" id="TIGR01984">
    <property type="entry name" value="UbiH"/>
    <property type="match status" value="1"/>
</dbReference>
<dbReference type="EMBL" id="JAVRIF010000001">
    <property type="protein sequence ID" value="MDT0602360.1"/>
    <property type="molecule type" value="Genomic_DNA"/>
</dbReference>
<name>A0ABU2ZXT6_9GAMM</name>
<dbReference type="NCBIfam" id="NF004356">
    <property type="entry name" value="PRK05732.1"/>
    <property type="match status" value="1"/>
</dbReference>
<dbReference type="PRINTS" id="PR00420">
    <property type="entry name" value="RNGMNOXGNASE"/>
</dbReference>
<dbReference type="RefSeq" id="WP_311576428.1">
    <property type="nucleotide sequence ID" value="NZ_JAVRIF010000001.1"/>
</dbReference>
<dbReference type="PANTHER" id="PTHR43876:SF8">
    <property type="entry name" value="2-OCTAPRENYL-6-METHOXYPHENOL HYDROXYLASE"/>
    <property type="match status" value="1"/>
</dbReference>
<feature type="domain" description="FAD-binding" evidence="8">
    <location>
        <begin position="12"/>
        <end position="375"/>
    </location>
</feature>
<evidence type="ECO:0000256" key="1">
    <source>
        <dbReference type="ARBA" id="ARBA00001974"/>
    </source>
</evidence>
<protein>
    <submittedName>
        <fullName evidence="9">2-octaprenyl-6-methoxyphenyl hydroxylase</fullName>
        <ecNumber evidence="9">1.14.13.-</ecNumber>
    </submittedName>
</protein>
<comment type="caution">
    <text evidence="9">The sequence shown here is derived from an EMBL/GenBank/DDBJ whole genome shotgun (WGS) entry which is preliminary data.</text>
</comment>
<dbReference type="Gene3D" id="3.50.50.60">
    <property type="entry name" value="FAD/NAD(P)-binding domain"/>
    <property type="match status" value="2"/>
</dbReference>